<feature type="transmembrane region" description="Helical" evidence="1">
    <location>
        <begin position="124"/>
        <end position="142"/>
    </location>
</feature>
<gene>
    <name evidence="2" type="ORF">VMF7928_02638</name>
</gene>
<evidence type="ECO:0000313" key="3">
    <source>
        <dbReference type="Proteomes" id="UP000838748"/>
    </source>
</evidence>
<accession>A0ABN8E3Z3</accession>
<protein>
    <submittedName>
        <fullName evidence="2">Uncharacterized protein</fullName>
    </submittedName>
</protein>
<dbReference type="Proteomes" id="UP000838748">
    <property type="component" value="Unassembled WGS sequence"/>
</dbReference>
<keyword evidence="3" id="KW-1185">Reference proteome</keyword>
<feature type="transmembrane region" description="Helical" evidence="1">
    <location>
        <begin position="96"/>
        <end position="118"/>
    </location>
</feature>
<name>A0ABN8E3Z3_9VIBR</name>
<proteinExistence type="predicted"/>
<keyword evidence="1" id="KW-1133">Transmembrane helix</keyword>
<keyword evidence="1" id="KW-0812">Transmembrane</keyword>
<keyword evidence="1" id="KW-0472">Membrane</keyword>
<dbReference type="EMBL" id="CAKLDM010000002">
    <property type="protein sequence ID" value="CAH0540141.1"/>
    <property type="molecule type" value="Genomic_DNA"/>
</dbReference>
<evidence type="ECO:0000313" key="2">
    <source>
        <dbReference type="EMBL" id="CAH0540141.1"/>
    </source>
</evidence>
<organism evidence="2 3">
    <name type="scientific">Vibrio marisflavi CECT 7928</name>
    <dbReference type="NCBI Taxonomy" id="634439"/>
    <lineage>
        <taxon>Bacteria</taxon>
        <taxon>Pseudomonadati</taxon>
        <taxon>Pseudomonadota</taxon>
        <taxon>Gammaproteobacteria</taxon>
        <taxon>Vibrionales</taxon>
        <taxon>Vibrionaceae</taxon>
        <taxon>Vibrio</taxon>
    </lineage>
</organism>
<feature type="transmembrane region" description="Helical" evidence="1">
    <location>
        <begin position="6"/>
        <end position="23"/>
    </location>
</feature>
<reference evidence="2" key="1">
    <citation type="submission" date="2021-11" db="EMBL/GenBank/DDBJ databases">
        <authorList>
            <person name="Rodrigo-Torres L."/>
            <person name="Arahal R. D."/>
            <person name="Lucena T."/>
        </authorList>
    </citation>
    <scope>NUCLEOTIDE SEQUENCE</scope>
    <source>
        <strain evidence="2">CECT 7928</strain>
    </source>
</reference>
<sequence>MIHVPTQLVIAIPVVVYFVLKYLKPREVNIRRLILIPAVVLYFALTTVQLTTTISIIFFSTLLFLGIGAGYFHARSKDVKINRVKMSMIVPREPEMAIYLILILVFKTFIGYSIGLHLPLSHTQFFHESTICITALLAGYCCGRHGYYAYILAWATAGFQKQNGAINKPTGKRPLKY</sequence>
<comment type="caution">
    <text evidence="2">The sequence shown here is derived from an EMBL/GenBank/DDBJ whole genome shotgun (WGS) entry which is preliminary data.</text>
</comment>
<feature type="transmembrane region" description="Helical" evidence="1">
    <location>
        <begin position="30"/>
        <end position="48"/>
    </location>
</feature>
<feature type="transmembrane region" description="Helical" evidence="1">
    <location>
        <begin position="54"/>
        <end position="75"/>
    </location>
</feature>
<evidence type="ECO:0000256" key="1">
    <source>
        <dbReference type="SAM" id="Phobius"/>
    </source>
</evidence>